<dbReference type="AlphaFoldDB" id="H2BV15"/>
<dbReference type="OrthoDB" id="2922403at2"/>
<evidence type="ECO:0000313" key="2">
    <source>
        <dbReference type="Proteomes" id="UP000003844"/>
    </source>
</evidence>
<dbReference type="eggNOG" id="COG4706">
    <property type="taxonomic scope" value="Bacteria"/>
</dbReference>
<dbReference type="RefSeq" id="WP_006990211.1">
    <property type="nucleotide sequence ID" value="NZ_JH594606.1"/>
</dbReference>
<proteinExistence type="predicted"/>
<dbReference type="EMBL" id="JH594606">
    <property type="protein sequence ID" value="EHQ03905.1"/>
    <property type="molecule type" value="Genomic_DNA"/>
</dbReference>
<evidence type="ECO:0000313" key="1">
    <source>
        <dbReference type="EMBL" id="EHQ03905.1"/>
    </source>
</evidence>
<name>H2BV15_GILLR</name>
<accession>H2BV15</accession>
<dbReference type="SUPFAM" id="SSF54637">
    <property type="entry name" value="Thioesterase/thiol ester dehydrase-isomerase"/>
    <property type="match status" value="1"/>
</dbReference>
<organism evidence="1 2">
    <name type="scientific">Gillisia limnaea (strain DSM 15749 / LMG 21470 / R-8282)</name>
    <dbReference type="NCBI Taxonomy" id="865937"/>
    <lineage>
        <taxon>Bacteria</taxon>
        <taxon>Pseudomonadati</taxon>
        <taxon>Bacteroidota</taxon>
        <taxon>Flavobacteriia</taxon>
        <taxon>Flavobacteriales</taxon>
        <taxon>Flavobacteriaceae</taxon>
        <taxon>Gillisia</taxon>
    </lineage>
</organism>
<reference evidence="2" key="1">
    <citation type="journal article" date="2012" name="Stand. Genomic Sci.">
        <title>Genome sequence of the Antarctic rhodopsins-containing flavobacterium Gillisia limnaea type strain (R-8282(T)).</title>
        <authorList>
            <person name="Riedel T."/>
            <person name="Held B."/>
            <person name="Nolan M."/>
            <person name="Lucas S."/>
            <person name="Lapidus A."/>
            <person name="Tice H."/>
            <person name="Del Rio T.G."/>
            <person name="Cheng J.F."/>
            <person name="Han C."/>
            <person name="Tapia R."/>
            <person name="Goodwin L.A."/>
            <person name="Pitluck S."/>
            <person name="Liolios K."/>
            <person name="Mavromatis K."/>
            <person name="Pagani I."/>
            <person name="Ivanova N."/>
            <person name="Mikhailova N."/>
            <person name="Pati A."/>
            <person name="Chen A."/>
            <person name="Palaniappan K."/>
            <person name="Land M."/>
            <person name="Rohde M."/>
            <person name="Tindall B.J."/>
            <person name="Detter J.C."/>
            <person name="Goker M."/>
            <person name="Bristow J."/>
            <person name="Eisen J.A."/>
            <person name="Markowitz V."/>
            <person name="Hugenholtz P."/>
            <person name="Kyrpides N.C."/>
            <person name="Klenk H.P."/>
            <person name="Woyke T."/>
        </authorList>
    </citation>
    <scope>NUCLEOTIDE SEQUENCE [LARGE SCALE GENOMIC DNA]</scope>
    <source>
        <strain evidence="2">DSM 15749 / LMG 21470 / R-8282</strain>
    </source>
</reference>
<dbReference type="Gene3D" id="3.10.129.10">
    <property type="entry name" value="Hotdog Thioesterase"/>
    <property type="match status" value="1"/>
</dbReference>
<dbReference type="HOGENOM" id="CLU_116661_2_0_10"/>
<dbReference type="InterPro" id="IPR029069">
    <property type="entry name" value="HotDog_dom_sf"/>
</dbReference>
<dbReference type="InterPro" id="IPR016776">
    <property type="entry name" value="ApeP-like_dehydratase"/>
</dbReference>
<protein>
    <submittedName>
        <fullName evidence="1">FabZ-like protein</fullName>
    </submittedName>
</protein>
<dbReference type="Pfam" id="PF22817">
    <property type="entry name" value="ApeP-like"/>
    <property type="match status" value="1"/>
</dbReference>
<keyword evidence="2" id="KW-1185">Reference proteome</keyword>
<dbReference type="Proteomes" id="UP000003844">
    <property type="component" value="Unassembled WGS sequence"/>
</dbReference>
<sequence length="149" mass="16432">MAENLLAEPIISIKRILELIPQKPPFVMVDTLFTYTNLTGTTGFDIPEDNILVEDGIFSEPGLIEHMAQSMSLHRGYHGFLAGLVKPKTGFIGVIKTVEIFELPKAGTKLKTYVEILHEIMNVTSVSAKTENEDGKVIAVSEMKTVTID</sequence>
<dbReference type="STRING" id="865937.Gilli_3302"/>
<gene>
    <name evidence="1" type="ORF">Gilli_3302</name>
</gene>